<gene>
    <name evidence="5" type="primary">Dwil\GK13156</name>
    <name evidence="5" type="ORF">Dwil_GK13156</name>
</gene>
<dbReference type="SUPFAM" id="SSF57850">
    <property type="entry name" value="RING/U-box"/>
    <property type="match status" value="1"/>
</dbReference>
<organism evidence="5 6">
    <name type="scientific">Drosophila willistoni</name>
    <name type="common">Fruit fly</name>
    <dbReference type="NCBI Taxonomy" id="7260"/>
    <lineage>
        <taxon>Eukaryota</taxon>
        <taxon>Metazoa</taxon>
        <taxon>Ecdysozoa</taxon>
        <taxon>Arthropoda</taxon>
        <taxon>Hexapoda</taxon>
        <taxon>Insecta</taxon>
        <taxon>Pterygota</taxon>
        <taxon>Neoptera</taxon>
        <taxon>Endopterygota</taxon>
        <taxon>Diptera</taxon>
        <taxon>Brachycera</taxon>
        <taxon>Muscomorpha</taxon>
        <taxon>Ephydroidea</taxon>
        <taxon>Drosophilidae</taxon>
        <taxon>Drosophila</taxon>
        <taxon>Sophophora</taxon>
    </lineage>
</organism>
<dbReference type="Pfam" id="PF13920">
    <property type="entry name" value="zf-C3HC4_3"/>
    <property type="match status" value="1"/>
</dbReference>
<dbReference type="AlphaFoldDB" id="B4NGR6"/>
<keyword evidence="1 3" id="KW-0863">Zinc-finger</keyword>
<dbReference type="Proteomes" id="UP000007798">
    <property type="component" value="Unassembled WGS sequence"/>
</dbReference>
<dbReference type="SMR" id="B4NGR6"/>
<dbReference type="GO" id="GO:0008270">
    <property type="term" value="F:zinc ion binding"/>
    <property type="evidence" value="ECO:0007669"/>
    <property type="project" value="UniProtKB-KW"/>
</dbReference>
<dbReference type="HOGENOM" id="CLU_2280262_0_0_1"/>
<dbReference type="OrthoDB" id="1630758at2759"/>
<dbReference type="PhylomeDB" id="B4NGR6"/>
<dbReference type="STRING" id="7260.B4NGR6"/>
<dbReference type="PROSITE" id="PS50089">
    <property type="entry name" value="ZF_RING_2"/>
    <property type="match status" value="1"/>
</dbReference>
<accession>B4NGR6</accession>
<reference evidence="5 6" key="1">
    <citation type="journal article" date="2007" name="Nature">
        <title>Evolution of genes and genomes on the Drosophila phylogeny.</title>
        <authorList>
            <consortium name="Drosophila 12 Genomes Consortium"/>
            <person name="Clark A.G."/>
            <person name="Eisen M.B."/>
            <person name="Smith D.R."/>
            <person name="Bergman C.M."/>
            <person name="Oliver B."/>
            <person name="Markow T.A."/>
            <person name="Kaufman T.C."/>
            <person name="Kellis M."/>
            <person name="Gelbart W."/>
            <person name="Iyer V.N."/>
            <person name="Pollard D.A."/>
            <person name="Sackton T.B."/>
            <person name="Larracuente A.M."/>
            <person name="Singh N.D."/>
            <person name="Abad J.P."/>
            <person name="Abt D.N."/>
            <person name="Adryan B."/>
            <person name="Aguade M."/>
            <person name="Akashi H."/>
            <person name="Anderson W.W."/>
            <person name="Aquadro C.F."/>
            <person name="Ardell D.H."/>
            <person name="Arguello R."/>
            <person name="Artieri C.G."/>
            <person name="Barbash D.A."/>
            <person name="Barker D."/>
            <person name="Barsanti P."/>
            <person name="Batterham P."/>
            <person name="Batzoglou S."/>
            <person name="Begun D."/>
            <person name="Bhutkar A."/>
            <person name="Blanco E."/>
            <person name="Bosak S.A."/>
            <person name="Bradley R.K."/>
            <person name="Brand A.D."/>
            <person name="Brent M.R."/>
            <person name="Brooks A.N."/>
            <person name="Brown R.H."/>
            <person name="Butlin R.K."/>
            <person name="Caggese C."/>
            <person name="Calvi B.R."/>
            <person name="Bernardo de Carvalho A."/>
            <person name="Caspi A."/>
            <person name="Castrezana S."/>
            <person name="Celniker S.E."/>
            <person name="Chang J.L."/>
            <person name="Chapple C."/>
            <person name="Chatterji S."/>
            <person name="Chinwalla A."/>
            <person name="Civetta A."/>
            <person name="Clifton S.W."/>
            <person name="Comeron J.M."/>
            <person name="Costello J.C."/>
            <person name="Coyne J.A."/>
            <person name="Daub J."/>
            <person name="David R.G."/>
            <person name="Delcher A.L."/>
            <person name="Delehaunty K."/>
            <person name="Do C.B."/>
            <person name="Ebling H."/>
            <person name="Edwards K."/>
            <person name="Eickbush T."/>
            <person name="Evans J.D."/>
            <person name="Filipski A."/>
            <person name="Findeiss S."/>
            <person name="Freyhult E."/>
            <person name="Fulton L."/>
            <person name="Fulton R."/>
            <person name="Garcia A.C."/>
            <person name="Gardiner A."/>
            <person name="Garfield D.A."/>
            <person name="Garvin B.E."/>
            <person name="Gibson G."/>
            <person name="Gilbert D."/>
            <person name="Gnerre S."/>
            <person name="Godfrey J."/>
            <person name="Good R."/>
            <person name="Gotea V."/>
            <person name="Gravely B."/>
            <person name="Greenberg A.J."/>
            <person name="Griffiths-Jones S."/>
            <person name="Gross S."/>
            <person name="Guigo R."/>
            <person name="Gustafson E.A."/>
            <person name="Haerty W."/>
            <person name="Hahn M.W."/>
            <person name="Halligan D.L."/>
            <person name="Halpern A.L."/>
            <person name="Halter G.M."/>
            <person name="Han M.V."/>
            <person name="Heger A."/>
            <person name="Hillier L."/>
            <person name="Hinrichs A.S."/>
            <person name="Holmes I."/>
            <person name="Hoskins R.A."/>
            <person name="Hubisz M.J."/>
            <person name="Hultmark D."/>
            <person name="Huntley M.A."/>
            <person name="Jaffe D.B."/>
            <person name="Jagadeeshan S."/>
            <person name="Jeck W.R."/>
            <person name="Johnson J."/>
            <person name="Jones C.D."/>
            <person name="Jordan W.C."/>
            <person name="Karpen G.H."/>
            <person name="Kataoka E."/>
            <person name="Keightley P.D."/>
            <person name="Kheradpour P."/>
            <person name="Kirkness E.F."/>
            <person name="Koerich L.B."/>
            <person name="Kristiansen K."/>
            <person name="Kudrna D."/>
            <person name="Kulathinal R.J."/>
            <person name="Kumar S."/>
            <person name="Kwok R."/>
            <person name="Lander E."/>
            <person name="Langley C.H."/>
            <person name="Lapoint R."/>
            <person name="Lazzaro B.P."/>
            <person name="Lee S.J."/>
            <person name="Levesque L."/>
            <person name="Li R."/>
            <person name="Lin C.F."/>
            <person name="Lin M.F."/>
            <person name="Lindblad-Toh K."/>
            <person name="Llopart A."/>
            <person name="Long M."/>
            <person name="Low L."/>
            <person name="Lozovsky E."/>
            <person name="Lu J."/>
            <person name="Luo M."/>
            <person name="Machado C.A."/>
            <person name="Makalowski W."/>
            <person name="Marzo M."/>
            <person name="Matsuda M."/>
            <person name="Matzkin L."/>
            <person name="McAllister B."/>
            <person name="McBride C.S."/>
            <person name="McKernan B."/>
            <person name="McKernan K."/>
            <person name="Mendez-Lago M."/>
            <person name="Minx P."/>
            <person name="Mollenhauer M.U."/>
            <person name="Montooth K."/>
            <person name="Mount S.M."/>
            <person name="Mu X."/>
            <person name="Myers E."/>
            <person name="Negre B."/>
            <person name="Newfeld S."/>
            <person name="Nielsen R."/>
            <person name="Noor M.A."/>
            <person name="O'Grady P."/>
            <person name="Pachter L."/>
            <person name="Papaceit M."/>
            <person name="Parisi M.J."/>
            <person name="Parisi M."/>
            <person name="Parts L."/>
            <person name="Pedersen J.S."/>
            <person name="Pesole G."/>
            <person name="Phillippy A.M."/>
            <person name="Ponting C.P."/>
            <person name="Pop M."/>
            <person name="Porcelli D."/>
            <person name="Powell J.R."/>
            <person name="Prohaska S."/>
            <person name="Pruitt K."/>
            <person name="Puig M."/>
            <person name="Quesneville H."/>
            <person name="Ram K.R."/>
            <person name="Rand D."/>
            <person name="Rasmussen M.D."/>
            <person name="Reed L.K."/>
            <person name="Reenan R."/>
            <person name="Reily A."/>
            <person name="Remington K.A."/>
            <person name="Rieger T.T."/>
            <person name="Ritchie M.G."/>
            <person name="Robin C."/>
            <person name="Rogers Y.H."/>
            <person name="Rohde C."/>
            <person name="Rozas J."/>
            <person name="Rubenfield M.J."/>
            <person name="Ruiz A."/>
            <person name="Russo S."/>
            <person name="Salzberg S.L."/>
            <person name="Sanchez-Gracia A."/>
            <person name="Saranga D.J."/>
            <person name="Sato H."/>
            <person name="Schaeffer S.W."/>
            <person name="Schatz M.C."/>
            <person name="Schlenke T."/>
            <person name="Schwartz R."/>
            <person name="Segarra C."/>
            <person name="Singh R.S."/>
            <person name="Sirot L."/>
            <person name="Sirota M."/>
            <person name="Sisneros N.B."/>
            <person name="Smith C.D."/>
            <person name="Smith T.F."/>
            <person name="Spieth J."/>
            <person name="Stage D.E."/>
            <person name="Stark A."/>
            <person name="Stephan W."/>
            <person name="Strausberg R.L."/>
            <person name="Strempel S."/>
            <person name="Sturgill D."/>
            <person name="Sutton G."/>
            <person name="Sutton G.G."/>
            <person name="Tao W."/>
            <person name="Teichmann S."/>
            <person name="Tobari Y.N."/>
            <person name="Tomimura Y."/>
            <person name="Tsolas J.M."/>
            <person name="Valente V.L."/>
            <person name="Venter E."/>
            <person name="Venter J.C."/>
            <person name="Vicario S."/>
            <person name="Vieira F.G."/>
            <person name="Vilella A.J."/>
            <person name="Villasante A."/>
            <person name="Walenz B."/>
            <person name="Wang J."/>
            <person name="Wasserman M."/>
            <person name="Watts T."/>
            <person name="Wilson D."/>
            <person name="Wilson R.K."/>
            <person name="Wing R.A."/>
            <person name="Wolfner M.F."/>
            <person name="Wong A."/>
            <person name="Wong G.K."/>
            <person name="Wu C.I."/>
            <person name="Wu G."/>
            <person name="Yamamoto D."/>
            <person name="Yang H.P."/>
            <person name="Yang S.P."/>
            <person name="Yorke J.A."/>
            <person name="Yoshida K."/>
            <person name="Zdobnov E."/>
            <person name="Zhang P."/>
            <person name="Zhang Y."/>
            <person name="Zimin A.V."/>
            <person name="Baldwin J."/>
            <person name="Abdouelleil A."/>
            <person name="Abdulkadir J."/>
            <person name="Abebe A."/>
            <person name="Abera B."/>
            <person name="Abreu J."/>
            <person name="Acer S.C."/>
            <person name="Aftuck L."/>
            <person name="Alexander A."/>
            <person name="An P."/>
            <person name="Anderson E."/>
            <person name="Anderson S."/>
            <person name="Arachi H."/>
            <person name="Azer M."/>
            <person name="Bachantsang P."/>
            <person name="Barry A."/>
            <person name="Bayul T."/>
            <person name="Berlin A."/>
            <person name="Bessette D."/>
            <person name="Bloom T."/>
            <person name="Blye J."/>
            <person name="Boguslavskiy L."/>
            <person name="Bonnet C."/>
            <person name="Boukhgalter B."/>
            <person name="Bourzgui I."/>
            <person name="Brown A."/>
            <person name="Cahill P."/>
            <person name="Channer S."/>
            <person name="Cheshatsang Y."/>
            <person name="Chuda L."/>
            <person name="Citroen M."/>
            <person name="Collymore A."/>
            <person name="Cooke P."/>
            <person name="Costello M."/>
            <person name="D'Aco K."/>
            <person name="Daza R."/>
            <person name="De Haan G."/>
            <person name="DeGray S."/>
            <person name="DeMaso C."/>
            <person name="Dhargay N."/>
            <person name="Dooley K."/>
            <person name="Dooley E."/>
            <person name="Doricent M."/>
            <person name="Dorje P."/>
            <person name="Dorjee K."/>
            <person name="Dupes A."/>
            <person name="Elong R."/>
            <person name="Falk J."/>
            <person name="Farina A."/>
            <person name="Faro S."/>
            <person name="Ferguson D."/>
            <person name="Fisher S."/>
            <person name="Foley C.D."/>
            <person name="Franke A."/>
            <person name="Friedrich D."/>
            <person name="Gadbois L."/>
            <person name="Gearin G."/>
            <person name="Gearin C.R."/>
            <person name="Giannoukos G."/>
            <person name="Goode T."/>
            <person name="Graham J."/>
            <person name="Grandbois E."/>
            <person name="Grewal S."/>
            <person name="Gyaltsen K."/>
            <person name="Hafez N."/>
            <person name="Hagos B."/>
            <person name="Hall J."/>
            <person name="Henson C."/>
            <person name="Hollinger A."/>
            <person name="Honan T."/>
            <person name="Huard M.D."/>
            <person name="Hughes L."/>
            <person name="Hurhula B."/>
            <person name="Husby M.E."/>
            <person name="Kamat A."/>
            <person name="Kanga B."/>
            <person name="Kashin S."/>
            <person name="Khazanovich D."/>
            <person name="Kisner P."/>
            <person name="Lance K."/>
            <person name="Lara M."/>
            <person name="Lee W."/>
            <person name="Lennon N."/>
            <person name="Letendre F."/>
            <person name="LeVine R."/>
            <person name="Lipovsky A."/>
            <person name="Liu X."/>
            <person name="Liu J."/>
            <person name="Liu S."/>
            <person name="Lokyitsang T."/>
            <person name="Lokyitsang Y."/>
            <person name="Lubonja R."/>
            <person name="Lui A."/>
            <person name="MacDonald P."/>
            <person name="Magnisalis V."/>
            <person name="Maru K."/>
            <person name="Matthews C."/>
            <person name="McCusker W."/>
            <person name="McDonough S."/>
            <person name="Mehta T."/>
            <person name="Meldrim J."/>
            <person name="Meneus L."/>
            <person name="Mihai O."/>
            <person name="Mihalev A."/>
            <person name="Mihova T."/>
            <person name="Mittelman R."/>
            <person name="Mlenga V."/>
            <person name="Montmayeur A."/>
            <person name="Mulrain L."/>
            <person name="Navidi A."/>
            <person name="Naylor J."/>
            <person name="Negash T."/>
            <person name="Nguyen T."/>
            <person name="Nguyen N."/>
            <person name="Nicol R."/>
            <person name="Norbu C."/>
            <person name="Norbu N."/>
            <person name="Novod N."/>
            <person name="O'Neill B."/>
            <person name="Osman S."/>
            <person name="Markiewicz E."/>
            <person name="Oyono O.L."/>
            <person name="Patti C."/>
            <person name="Phunkhang P."/>
            <person name="Pierre F."/>
            <person name="Priest M."/>
            <person name="Raghuraman S."/>
            <person name="Rege F."/>
            <person name="Reyes R."/>
            <person name="Rise C."/>
            <person name="Rogov P."/>
            <person name="Ross K."/>
            <person name="Ryan E."/>
            <person name="Settipalli S."/>
            <person name="Shea T."/>
            <person name="Sherpa N."/>
            <person name="Shi L."/>
            <person name="Shih D."/>
            <person name="Sparrow T."/>
            <person name="Spaulding J."/>
            <person name="Stalker J."/>
            <person name="Stange-Thomann N."/>
            <person name="Stavropoulos S."/>
            <person name="Stone C."/>
            <person name="Strader C."/>
            <person name="Tesfaye S."/>
            <person name="Thomson T."/>
            <person name="Thoulutsang Y."/>
            <person name="Thoulutsang D."/>
            <person name="Topham K."/>
            <person name="Topping I."/>
            <person name="Tsamla T."/>
            <person name="Vassiliev H."/>
            <person name="Vo A."/>
            <person name="Wangchuk T."/>
            <person name="Wangdi T."/>
            <person name="Weiand M."/>
            <person name="Wilkinson J."/>
            <person name="Wilson A."/>
            <person name="Yadav S."/>
            <person name="Young G."/>
            <person name="Yu Q."/>
            <person name="Zembek L."/>
            <person name="Zhong D."/>
            <person name="Zimmer A."/>
            <person name="Zwirko Z."/>
            <person name="Jaffe D.B."/>
            <person name="Alvarez P."/>
            <person name="Brockman W."/>
            <person name="Butler J."/>
            <person name="Chin C."/>
            <person name="Gnerre S."/>
            <person name="Grabherr M."/>
            <person name="Kleber M."/>
            <person name="Mauceli E."/>
            <person name="MacCallum I."/>
        </authorList>
    </citation>
    <scope>NUCLEOTIDE SEQUENCE [LARGE SCALE GENOMIC DNA]</scope>
    <source>
        <strain evidence="6">Tucson 14030-0811.24</strain>
    </source>
</reference>
<sequence>MSDNPCIFCLDEQRNPRHIRCGHSFCADCFEHYLKLGLDSRCPLCRLDFRGDGADDARSIITSNQGRRQETAIGLGDLYTNFDYQNDILMLTLSEQECRLFEELHQEVLQRLANEG</sequence>
<dbReference type="InterPro" id="IPR013083">
    <property type="entry name" value="Znf_RING/FYVE/PHD"/>
</dbReference>
<proteinExistence type="predicted"/>
<evidence type="ECO:0000259" key="4">
    <source>
        <dbReference type="PROSITE" id="PS50089"/>
    </source>
</evidence>
<evidence type="ECO:0000313" key="5">
    <source>
        <dbReference type="EMBL" id="EDW84413.1"/>
    </source>
</evidence>
<evidence type="ECO:0000313" key="6">
    <source>
        <dbReference type="Proteomes" id="UP000007798"/>
    </source>
</evidence>
<keyword evidence="2" id="KW-0862">Zinc</keyword>
<evidence type="ECO:0000256" key="3">
    <source>
        <dbReference type="PROSITE-ProRule" id="PRU00175"/>
    </source>
</evidence>
<dbReference type="InterPro" id="IPR001841">
    <property type="entry name" value="Znf_RING"/>
</dbReference>
<dbReference type="SMART" id="SM00184">
    <property type="entry name" value="RING"/>
    <property type="match status" value="1"/>
</dbReference>
<name>B4NGR6_DROWI</name>
<evidence type="ECO:0000256" key="1">
    <source>
        <dbReference type="ARBA" id="ARBA00022771"/>
    </source>
</evidence>
<keyword evidence="1 3" id="KW-0479">Metal-binding</keyword>
<protein>
    <recommendedName>
        <fullName evidence="4">RING-type domain-containing protein</fullName>
    </recommendedName>
</protein>
<evidence type="ECO:0000256" key="2">
    <source>
        <dbReference type="ARBA" id="ARBA00022833"/>
    </source>
</evidence>
<dbReference type="eggNOG" id="ENOG502RTNA">
    <property type="taxonomic scope" value="Eukaryota"/>
</dbReference>
<dbReference type="InParanoid" id="B4NGR6"/>
<dbReference type="Gene3D" id="3.30.40.10">
    <property type="entry name" value="Zinc/RING finger domain, C3HC4 (zinc finger)"/>
    <property type="match status" value="1"/>
</dbReference>
<keyword evidence="6" id="KW-1185">Reference proteome</keyword>
<dbReference type="OMA" id="CIFCLDE"/>
<dbReference type="EMBL" id="CH964272">
    <property type="protein sequence ID" value="EDW84413.1"/>
    <property type="molecule type" value="Genomic_DNA"/>
</dbReference>
<feature type="domain" description="RING-type" evidence="4">
    <location>
        <begin position="6"/>
        <end position="46"/>
    </location>
</feature>
<dbReference type="KEGG" id="dwi:6651359"/>